<evidence type="ECO:0000259" key="4">
    <source>
        <dbReference type="Pfam" id="PF13524"/>
    </source>
</evidence>
<dbReference type="GO" id="GO:0016757">
    <property type="term" value="F:glycosyltransferase activity"/>
    <property type="evidence" value="ECO:0007669"/>
    <property type="project" value="InterPro"/>
</dbReference>
<dbReference type="AlphaFoldDB" id="A0A5C8PND2"/>
<keyword evidence="6" id="KW-1185">Reference proteome</keyword>
<feature type="domain" description="Glycosyl transferase family 1" evidence="2">
    <location>
        <begin position="618"/>
        <end position="759"/>
    </location>
</feature>
<evidence type="ECO:0000259" key="2">
    <source>
        <dbReference type="Pfam" id="PF00534"/>
    </source>
</evidence>
<evidence type="ECO:0000313" key="5">
    <source>
        <dbReference type="EMBL" id="TXL75677.1"/>
    </source>
</evidence>
<dbReference type="CDD" id="cd03801">
    <property type="entry name" value="GT4_PimA-like"/>
    <property type="match status" value="1"/>
</dbReference>
<dbReference type="Pfam" id="PF13524">
    <property type="entry name" value="Glyco_trans_1_2"/>
    <property type="match status" value="1"/>
</dbReference>
<dbReference type="InterPro" id="IPR001296">
    <property type="entry name" value="Glyco_trans_1"/>
</dbReference>
<reference evidence="5 6" key="1">
    <citation type="submission" date="2019-06" db="EMBL/GenBank/DDBJ databases">
        <title>New taxonomy in bacterial strain CC-CFT640, isolated from vineyard.</title>
        <authorList>
            <person name="Lin S.-Y."/>
            <person name="Tsai C.-F."/>
            <person name="Young C.-C."/>
        </authorList>
    </citation>
    <scope>NUCLEOTIDE SEQUENCE [LARGE SCALE GENOMIC DNA]</scope>
    <source>
        <strain evidence="5 6">CC-CFT640</strain>
    </source>
</reference>
<keyword evidence="5" id="KW-0808">Transferase</keyword>
<evidence type="ECO:0000259" key="3">
    <source>
        <dbReference type="Pfam" id="PF13439"/>
    </source>
</evidence>
<proteinExistence type="predicted"/>
<feature type="region of interest" description="Disordered" evidence="1">
    <location>
        <begin position="984"/>
        <end position="1007"/>
    </location>
</feature>
<feature type="domain" description="Spore protein YkvP/CgeB glycosyl transferase-like" evidence="4">
    <location>
        <begin position="249"/>
        <end position="366"/>
    </location>
</feature>
<dbReference type="Proteomes" id="UP000321638">
    <property type="component" value="Unassembled WGS sequence"/>
</dbReference>
<sequence>MPRRRSQTAPRPGRAPSIPTTIACWPCWMSCRETGCSTRQARRRVRKTRRMADGLKVAVFGTDPQTRNRYIVLAVADALRRHSSIARVSLPTYADVARHCADEQIDLLLAIGGGGAIVEPLERAIKHARTAALWVTEDPYELQRNVELAHLFDIVATNDANAKQRYPVDVLHLPLAASTLFHDCPVASKPTDFLFDLFFVGTAWPDRVDTLNALLAMLPRSLRKKIGLSGNPFLPDFHLGDLDLITDFRLPPREFARMANRSVVALTLDRGFSAGPAPDIAGSTPPPRVFEHALAGAAQVYLTERPDIAAYFNAGEEILVAQTVSEAAAAIRRLVEDPDARRRIAEAARRRTLAEHLYEHRVAELVAAVKRNGPHPRPVHATTARKRVLLVSHNIVGSQPFGGVELYQETLAQVLSHHDFHVLYPDRHTGKLTLRNLGTGETESFAAGPIDHTVTSDRLREKAFFEVLFRHRIDLVHYHHLLGHPLGLPLLSYAAGVPGVFHVHDYFGICPEFNLIGQNGQYCRIRDDRTDVCDACLGTRGLARPGAQARRRWVMSQMLDRMDAIVHSVEYTRRKFMEIYPDLPANKHHVIGNSARADTLRELGALRGGADDSGRESTRRLQVAVLGNFTQPKGAELLIGIFQRLAHAPIDIHILGRVDDKFARIQDQREFGNVSVHGEYELRQLPDKLRGKDVSLHFSIWPETYCLGVDEARAAGLVPIVLGYGALAERVRDGIDGFVVDANHPFDLIGILYRLVNDRSVLAGMRYGLDRLLSDHDRHFARLDDLYNRLCSRQPAHQTSIPAGKGRTLLLEDLNIRFNNGNWSSPTAAYDDNPLRGNSIAVGIEQRQPLTPPELLTGRDTVATAPAMADADHGISIVLGEVLQSISRPRVLRLPPVKRTLAMAVGVPVRSRSRPFEVVVVGSKQYRIPLQDSTIRATDLVWSTAHIDLSVIEADVYGVVVTLHAGVRLVRYLSGVRIVLTDGPLPTPPTTESRGPSVETKARPHGSLPTLRQSSRILAIRTRRTLQSGLDVLVAVSKFARRPRLTLRAPNVIAHVDAINGSRPSTSHPTNVNRKQGLTVRGWAVPRDRDASFDTIAIRLAGKSDMRSESLPPIERPDVAAHFSNDALLHSGIECSLTTENLEPGIYELEIIAFNRNARPESVVAGLIEIE</sequence>
<dbReference type="Pfam" id="PF00534">
    <property type="entry name" value="Glycos_transf_1"/>
    <property type="match status" value="1"/>
</dbReference>
<dbReference type="Pfam" id="PF13439">
    <property type="entry name" value="Glyco_transf_4"/>
    <property type="match status" value="1"/>
</dbReference>
<dbReference type="InterPro" id="IPR028098">
    <property type="entry name" value="Glyco_trans_4-like_N"/>
</dbReference>
<accession>A0A5C8PND2</accession>
<organism evidence="5 6">
    <name type="scientific">Vineibacter terrae</name>
    <dbReference type="NCBI Taxonomy" id="2586908"/>
    <lineage>
        <taxon>Bacteria</taxon>
        <taxon>Pseudomonadati</taxon>
        <taxon>Pseudomonadota</taxon>
        <taxon>Alphaproteobacteria</taxon>
        <taxon>Hyphomicrobiales</taxon>
        <taxon>Vineibacter</taxon>
    </lineage>
</organism>
<comment type="caution">
    <text evidence="5">The sequence shown here is derived from an EMBL/GenBank/DDBJ whole genome shotgun (WGS) entry which is preliminary data.</text>
</comment>
<dbReference type="PANTHER" id="PTHR12526">
    <property type="entry name" value="GLYCOSYLTRANSFERASE"/>
    <property type="match status" value="1"/>
</dbReference>
<name>A0A5C8PND2_9HYPH</name>
<evidence type="ECO:0000256" key="1">
    <source>
        <dbReference type="SAM" id="MobiDB-lite"/>
    </source>
</evidence>
<evidence type="ECO:0000313" key="6">
    <source>
        <dbReference type="Proteomes" id="UP000321638"/>
    </source>
</evidence>
<feature type="domain" description="Glycosyltransferase subfamily 4-like N-terminal" evidence="3">
    <location>
        <begin position="402"/>
        <end position="593"/>
    </location>
</feature>
<dbReference type="EMBL" id="VDUZ01000013">
    <property type="protein sequence ID" value="TXL75677.1"/>
    <property type="molecule type" value="Genomic_DNA"/>
</dbReference>
<dbReference type="OrthoDB" id="7249056at2"/>
<dbReference type="InterPro" id="IPR055259">
    <property type="entry name" value="YkvP/CgeB_Glyco_trans-like"/>
</dbReference>
<protein>
    <submittedName>
        <fullName evidence="5">Glycosyltransferase</fullName>
    </submittedName>
</protein>
<dbReference type="SUPFAM" id="SSF53756">
    <property type="entry name" value="UDP-Glycosyltransferase/glycogen phosphorylase"/>
    <property type="match status" value="1"/>
</dbReference>
<dbReference type="Gene3D" id="3.40.50.2000">
    <property type="entry name" value="Glycogen Phosphorylase B"/>
    <property type="match status" value="2"/>
</dbReference>
<gene>
    <name evidence="5" type="ORF">FHP25_13575</name>
</gene>